<dbReference type="AlphaFoldDB" id="A0A4Y7R7T9"/>
<feature type="compositionally biased region" description="Polar residues" evidence="1">
    <location>
        <begin position="514"/>
        <end position="534"/>
    </location>
</feature>
<gene>
    <name evidence="3" type="ORF">Psch_03551</name>
</gene>
<reference evidence="3 4" key="1">
    <citation type="journal article" date="2018" name="Environ. Microbiol.">
        <title>Novel energy conservation strategies and behaviour of Pelotomaculum schinkii driving syntrophic propionate catabolism.</title>
        <authorList>
            <person name="Hidalgo-Ahumada C.A.P."/>
            <person name="Nobu M.K."/>
            <person name="Narihiro T."/>
            <person name="Tamaki H."/>
            <person name="Liu W.T."/>
            <person name="Kamagata Y."/>
            <person name="Stams A.J.M."/>
            <person name="Imachi H."/>
            <person name="Sousa D.Z."/>
        </authorList>
    </citation>
    <scope>NUCLEOTIDE SEQUENCE [LARGE SCALE GENOMIC DNA]</scope>
    <source>
        <strain evidence="3 4">HH</strain>
    </source>
</reference>
<proteinExistence type="predicted"/>
<sequence length="637" mass="69728">MKTKKILVGALAGALLFFVAHFAFAAGLADVQTPPADVLKKANDFAARVSGLPYDFFIDTNDKGDSLRYGDLILPHEGTVNYLAWGPWHSDPNWDGEGATKKDRNNIERARYVGYGYYGEQISNVFFPPDRSGGWKSLSDADFVEEPWWDSSVKQAFPQFFGPSDRFDGKTDPDLIKAMQIGLDYCAWGNELAPPDPGSDLYQNPQNYIHVFLPCSEQTFGMGVMFHRDTDGSLWYRSVPLTDLNRTKFTPDDAISLDPPERTGNPGDSAAFSLKVNWQEIKSLQEIAADYGFDFGFLIQVSHQVNGSPNAAAFTMDGMQSQDAGNGWAQIDYTDLSDASKTSSVSVHVQDVPSEVVAQIVPYVKDKESGYVFLWSDYYLYKQAKAKVAPNNISKPPEQQITTGSGLHFQAISQRNAVTGQEIDPPREPDTAKWTDTVTATLTPLRVQSVVNVDESVDYGTTVAPPPPPGGGCAPAYTTLDSWRLNSATLTYPKQNPHYTFGDPRPPIGVEPNDSGQPIPLSSSPEGFETTSMAPASDGHALACQFKEMWAQNGTYLHDILNPSLDSWIQTPQTYKLTASNIQVTVDYTVHTFHMVCDPDGGCSCEENTTPGSYTYTLNPISGNLLVNGTGVASIGM</sequence>
<evidence type="ECO:0000256" key="2">
    <source>
        <dbReference type="SAM" id="SignalP"/>
    </source>
</evidence>
<dbReference type="EMBL" id="QFGA01000003">
    <property type="protein sequence ID" value="TEB04789.1"/>
    <property type="molecule type" value="Genomic_DNA"/>
</dbReference>
<keyword evidence="4" id="KW-1185">Reference proteome</keyword>
<evidence type="ECO:0000313" key="4">
    <source>
        <dbReference type="Proteomes" id="UP000298324"/>
    </source>
</evidence>
<evidence type="ECO:0000256" key="1">
    <source>
        <dbReference type="SAM" id="MobiDB-lite"/>
    </source>
</evidence>
<evidence type="ECO:0000313" key="3">
    <source>
        <dbReference type="EMBL" id="TEB04789.1"/>
    </source>
</evidence>
<feature type="region of interest" description="Disordered" evidence="1">
    <location>
        <begin position="511"/>
        <end position="534"/>
    </location>
</feature>
<dbReference type="RefSeq" id="WP_190259115.1">
    <property type="nucleotide sequence ID" value="NZ_QFGA01000003.1"/>
</dbReference>
<feature type="signal peptide" evidence="2">
    <location>
        <begin position="1"/>
        <end position="25"/>
    </location>
</feature>
<comment type="caution">
    <text evidence="3">The sequence shown here is derived from an EMBL/GenBank/DDBJ whole genome shotgun (WGS) entry which is preliminary data.</text>
</comment>
<protein>
    <submittedName>
        <fullName evidence="3">Uncharacterized protein</fullName>
    </submittedName>
</protein>
<name>A0A4Y7R7T9_9FIRM</name>
<dbReference type="NCBIfam" id="NF047340">
    <property type="entry name" value="Athe_2463_dom"/>
    <property type="match status" value="1"/>
</dbReference>
<keyword evidence="2" id="KW-0732">Signal</keyword>
<organism evidence="3 4">
    <name type="scientific">Pelotomaculum schinkii</name>
    <dbReference type="NCBI Taxonomy" id="78350"/>
    <lineage>
        <taxon>Bacteria</taxon>
        <taxon>Bacillati</taxon>
        <taxon>Bacillota</taxon>
        <taxon>Clostridia</taxon>
        <taxon>Eubacteriales</taxon>
        <taxon>Desulfotomaculaceae</taxon>
        <taxon>Pelotomaculum</taxon>
    </lineage>
</organism>
<feature type="chain" id="PRO_5021308510" evidence="2">
    <location>
        <begin position="26"/>
        <end position="637"/>
    </location>
</feature>
<dbReference type="Proteomes" id="UP000298324">
    <property type="component" value="Unassembled WGS sequence"/>
</dbReference>
<accession>A0A4Y7R7T9</accession>